<feature type="transmembrane region" description="Helical" evidence="1">
    <location>
        <begin position="54"/>
        <end position="77"/>
    </location>
</feature>
<keyword evidence="1" id="KW-0472">Membrane</keyword>
<feature type="transmembrane region" description="Helical" evidence="1">
    <location>
        <begin position="89"/>
        <end position="112"/>
    </location>
</feature>
<dbReference type="EMBL" id="CADCVZ010000029">
    <property type="protein sequence ID" value="CAA9508610.1"/>
    <property type="molecule type" value="Genomic_DNA"/>
</dbReference>
<evidence type="ECO:0008006" key="3">
    <source>
        <dbReference type="Google" id="ProtNLM"/>
    </source>
</evidence>
<sequence length="259" mass="27384">MDRSPTRREVITAAAVLGIGLSGFFDGILLHQVLQWHHLLSLVPGETFRSIEAQILADGLFHVLMYLVTATGLYLLWRVRRHFAEGVGWRTVIGGALVGFGLWNVIDVGFFHWTLGIHRIRVDVPDPMTYDLAWLAILGGVPLAIGWLLLRKEGTSDGVGAGGSAVTLALLALLAAPLASLPPPNSRTAIVLFASGGTPVRAFEAALAANSPVVWMSADGRMMAVRTGGAGSAAELYRTGATLVTRSPAVAGCVAALRT</sequence>
<dbReference type="InterPro" id="IPR018719">
    <property type="entry name" value="DUF2243_membrane"/>
</dbReference>
<dbReference type="Pfam" id="PF10002">
    <property type="entry name" value="DUF2243"/>
    <property type="match status" value="1"/>
</dbReference>
<evidence type="ECO:0000313" key="2">
    <source>
        <dbReference type="EMBL" id="CAA9508610.1"/>
    </source>
</evidence>
<keyword evidence="1" id="KW-0812">Transmembrane</keyword>
<dbReference type="AlphaFoldDB" id="A0A6J4SY96"/>
<organism evidence="2">
    <name type="scientific">uncultured Sphingomonas sp</name>
    <dbReference type="NCBI Taxonomy" id="158754"/>
    <lineage>
        <taxon>Bacteria</taxon>
        <taxon>Pseudomonadati</taxon>
        <taxon>Pseudomonadota</taxon>
        <taxon>Alphaproteobacteria</taxon>
        <taxon>Sphingomonadales</taxon>
        <taxon>Sphingomonadaceae</taxon>
        <taxon>Sphingomonas</taxon>
        <taxon>environmental samples</taxon>
    </lineage>
</organism>
<feature type="transmembrane region" description="Helical" evidence="1">
    <location>
        <begin position="159"/>
        <end position="179"/>
    </location>
</feature>
<gene>
    <name evidence="2" type="ORF">AVDCRST_MAG09-1227</name>
</gene>
<keyword evidence="1" id="KW-1133">Transmembrane helix</keyword>
<proteinExistence type="predicted"/>
<accession>A0A6J4SY96</accession>
<feature type="transmembrane region" description="Helical" evidence="1">
    <location>
        <begin position="132"/>
        <end position="150"/>
    </location>
</feature>
<protein>
    <recommendedName>
        <fullName evidence="3">DUF2243 domain-containing protein</fullName>
    </recommendedName>
</protein>
<feature type="transmembrane region" description="Helical" evidence="1">
    <location>
        <begin position="12"/>
        <end position="34"/>
    </location>
</feature>
<reference evidence="2" key="1">
    <citation type="submission" date="2020-02" db="EMBL/GenBank/DDBJ databases">
        <authorList>
            <person name="Meier V. D."/>
        </authorList>
    </citation>
    <scope>NUCLEOTIDE SEQUENCE</scope>
    <source>
        <strain evidence="2">AVDCRST_MAG09</strain>
    </source>
</reference>
<evidence type="ECO:0000256" key="1">
    <source>
        <dbReference type="SAM" id="Phobius"/>
    </source>
</evidence>
<name>A0A6J4SY96_9SPHN</name>